<evidence type="ECO:0000313" key="3">
    <source>
        <dbReference type="Proteomes" id="UP000324222"/>
    </source>
</evidence>
<organism evidence="2 3">
    <name type="scientific">Portunus trituberculatus</name>
    <name type="common">Swimming crab</name>
    <name type="synonym">Neptunus trituberculatus</name>
    <dbReference type="NCBI Taxonomy" id="210409"/>
    <lineage>
        <taxon>Eukaryota</taxon>
        <taxon>Metazoa</taxon>
        <taxon>Ecdysozoa</taxon>
        <taxon>Arthropoda</taxon>
        <taxon>Crustacea</taxon>
        <taxon>Multicrustacea</taxon>
        <taxon>Malacostraca</taxon>
        <taxon>Eumalacostraca</taxon>
        <taxon>Eucarida</taxon>
        <taxon>Decapoda</taxon>
        <taxon>Pleocyemata</taxon>
        <taxon>Brachyura</taxon>
        <taxon>Eubrachyura</taxon>
        <taxon>Portunoidea</taxon>
        <taxon>Portunidae</taxon>
        <taxon>Portuninae</taxon>
        <taxon>Portunus</taxon>
    </lineage>
</organism>
<name>A0A5B7H542_PORTR</name>
<sequence length="105" mass="11512">MCRYAGTWGLREGGAAIKCLLILLGFVWSGCVLCCVDDSLEDPHGRVGKVSHSPELRGAFHLAETLGQTRRRTLIMRQRDANETLGGNGKEMLFIQSCNDMGVDT</sequence>
<evidence type="ECO:0000256" key="1">
    <source>
        <dbReference type="SAM" id="SignalP"/>
    </source>
</evidence>
<reference evidence="2 3" key="1">
    <citation type="submission" date="2019-05" db="EMBL/GenBank/DDBJ databases">
        <title>Another draft genome of Portunus trituberculatus and its Hox gene families provides insights of decapod evolution.</title>
        <authorList>
            <person name="Jeong J.-H."/>
            <person name="Song I."/>
            <person name="Kim S."/>
            <person name="Choi T."/>
            <person name="Kim D."/>
            <person name="Ryu S."/>
            <person name="Kim W."/>
        </authorList>
    </citation>
    <scope>NUCLEOTIDE SEQUENCE [LARGE SCALE GENOMIC DNA]</scope>
    <source>
        <tissue evidence="2">Muscle</tissue>
    </source>
</reference>
<protein>
    <recommendedName>
        <fullName evidence="4">Secreted protein</fullName>
    </recommendedName>
</protein>
<comment type="caution">
    <text evidence="2">The sequence shown here is derived from an EMBL/GenBank/DDBJ whole genome shotgun (WGS) entry which is preliminary data.</text>
</comment>
<feature type="chain" id="PRO_5023059250" description="Secreted protein" evidence="1">
    <location>
        <begin position="35"/>
        <end position="105"/>
    </location>
</feature>
<keyword evidence="1" id="KW-0732">Signal</keyword>
<dbReference type="PROSITE" id="PS51257">
    <property type="entry name" value="PROKAR_LIPOPROTEIN"/>
    <property type="match status" value="1"/>
</dbReference>
<feature type="signal peptide" evidence="1">
    <location>
        <begin position="1"/>
        <end position="34"/>
    </location>
</feature>
<dbReference type="Proteomes" id="UP000324222">
    <property type="component" value="Unassembled WGS sequence"/>
</dbReference>
<accession>A0A5B7H542</accession>
<dbReference type="AlphaFoldDB" id="A0A5B7H542"/>
<keyword evidence="3" id="KW-1185">Reference proteome</keyword>
<gene>
    <name evidence="2" type="ORF">E2C01_058584</name>
</gene>
<evidence type="ECO:0008006" key="4">
    <source>
        <dbReference type="Google" id="ProtNLM"/>
    </source>
</evidence>
<proteinExistence type="predicted"/>
<evidence type="ECO:0000313" key="2">
    <source>
        <dbReference type="EMBL" id="MPC64467.1"/>
    </source>
</evidence>
<dbReference type="EMBL" id="VSRR010022139">
    <property type="protein sequence ID" value="MPC64467.1"/>
    <property type="molecule type" value="Genomic_DNA"/>
</dbReference>